<evidence type="ECO:0000256" key="11">
    <source>
        <dbReference type="ARBA" id="ARBA00022989"/>
    </source>
</evidence>
<dbReference type="InterPro" id="IPR011009">
    <property type="entry name" value="Kinase-like_dom_sf"/>
</dbReference>
<evidence type="ECO:0000313" key="22">
    <source>
        <dbReference type="Proteomes" id="UP001164929"/>
    </source>
</evidence>
<keyword evidence="9 21" id="KW-0418">Kinase</keyword>
<feature type="transmembrane region" description="Helical" evidence="17">
    <location>
        <begin position="774"/>
        <end position="796"/>
    </location>
</feature>
<evidence type="ECO:0000256" key="1">
    <source>
        <dbReference type="ARBA" id="ARBA00004167"/>
    </source>
</evidence>
<feature type="binding site" evidence="15">
    <location>
        <position position="861"/>
    </location>
    <ligand>
        <name>ATP</name>
        <dbReference type="ChEBI" id="CHEBI:30616"/>
    </ligand>
</feature>
<dbReference type="PANTHER" id="PTHR27002:SF1073">
    <property type="entry name" value="CYSTEINE-RICH RECEPTOR-LIKE PROTEIN KINASE 29"/>
    <property type="match status" value="1"/>
</dbReference>
<keyword evidence="13 21" id="KW-0675">Receptor</keyword>
<feature type="domain" description="Gnk2-homologous" evidence="20">
    <location>
        <begin position="31"/>
        <end position="134"/>
    </location>
</feature>
<dbReference type="FunFam" id="3.30.430.20:FF:000002">
    <property type="entry name" value="Cysteine-rich receptor-like protein kinase 10"/>
    <property type="match status" value="1"/>
</dbReference>
<feature type="compositionally biased region" description="Polar residues" evidence="16">
    <location>
        <begin position="680"/>
        <end position="712"/>
    </location>
</feature>
<keyword evidence="4" id="KW-0808">Transferase</keyword>
<evidence type="ECO:0000259" key="20">
    <source>
        <dbReference type="PROSITE" id="PS51473"/>
    </source>
</evidence>
<keyword evidence="5 17" id="KW-0812">Transmembrane</keyword>
<feature type="domain" description="Gnk2-homologous" evidence="20">
    <location>
        <begin position="141"/>
        <end position="252"/>
    </location>
</feature>
<comment type="caution">
    <text evidence="21">The sequence shown here is derived from an EMBL/GenBank/DDBJ whole genome shotgun (WGS) entry which is preliminary data.</text>
</comment>
<evidence type="ECO:0000256" key="2">
    <source>
        <dbReference type="ARBA" id="ARBA00022527"/>
    </source>
</evidence>
<dbReference type="FunFam" id="1.10.510.10:FF:000343">
    <property type="entry name" value="Cysteine-rich receptor-like protein kinase 28"/>
    <property type="match status" value="1"/>
</dbReference>
<keyword evidence="7" id="KW-0677">Repeat</keyword>
<dbReference type="InterPro" id="IPR000719">
    <property type="entry name" value="Prot_kinase_dom"/>
</dbReference>
<dbReference type="Pfam" id="PF01657">
    <property type="entry name" value="Stress-antifung"/>
    <property type="match status" value="4"/>
</dbReference>
<evidence type="ECO:0000259" key="19">
    <source>
        <dbReference type="PROSITE" id="PS50011"/>
    </source>
</evidence>
<evidence type="ECO:0000256" key="17">
    <source>
        <dbReference type="SAM" id="Phobius"/>
    </source>
</evidence>
<feature type="compositionally biased region" description="Low complexity" evidence="16">
    <location>
        <begin position="244"/>
        <end position="258"/>
    </location>
</feature>
<dbReference type="FunFam" id="3.30.200.20:FF:000959">
    <property type="entry name" value="Cysteine-rich receptor-like protein kinase 17"/>
    <property type="match status" value="1"/>
</dbReference>
<keyword evidence="10 15" id="KW-0067">ATP-binding</keyword>
<dbReference type="AlphaFoldDB" id="A0AAD6Q4D4"/>
<dbReference type="InterPro" id="IPR038408">
    <property type="entry name" value="GNK2_sf"/>
</dbReference>
<dbReference type="EMBL" id="JAQIZT010000011">
    <property type="protein sequence ID" value="KAJ6978819.1"/>
    <property type="molecule type" value="Genomic_DNA"/>
</dbReference>
<keyword evidence="14" id="KW-0325">Glycoprotein</keyword>
<dbReference type="GO" id="GO:0004674">
    <property type="term" value="F:protein serine/threonine kinase activity"/>
    <property type="evidence" value="ECO:0007669"/>
    <property type="project" value="UniProtKB-KW"/>
</dbReference>
<evidence type="ECO:0000256" key="15">
    <source>
        <dbReference type="PROSITE-ProRule" id="PRU10141"/>
    </source>
</evidence>
<feature type="domain" description="Gnk2-homologous" evidence="20">
    <location>
        <begin position="315"/>
        <end position="420"/>
    </location>
</feature>
<evidence type="ECO:0000313" key="21">
    <source>
        <dbReference type="EMBL" id="KAJ6978819.1"/>
    </source>
</evidence>
<organism evidence="21 22">
    <name type="scientific">Populus alba x Populus x berolinensis</name>
    <dbReference type="NCBI Taxonomy" id="444605"/>
    <lineage>
        <taxon>Eukaryota</taxon>
        <taxon>Viridiplantae</taxon>
        <taxon>Streptophyta</taxon>
        <taxon>Embryophyta</taxon>
        <taxon>Tracheophyta</taxon>
        <taxon>Spermatophyta</taxon>
        <taxon>Magnoliopsida</taxon>
        <taxon>eudicotyledons</taxon>
        <taxon>Gunneridae</taxon>
        <taxon>Pentapetalae</taxon>
        <taxon>rosids</taxon>
        <taxon>fabids</taxon>
        <taxon>Malpighiales</taxon>
        <taxon>Salicaceae</taxon>
        <taxon>Saliceae</taxon>
        <taxon>Populus</taxon>
    </lineage>
</organism>
<keyword evidence="8 15" id="KW-0547">Nucleotide-binding</keyword>
<dbReference type="Gene3D" id="3.30.430.20">
    <property type="entry name" value="Gnk2 domain, C-X8-C-X2-C motif"/>
    <property type="match status" value="4"/>
</dbReference>
<evidence type="ECO:0000256" key="7">
    <source>
        <dbReference type="ARBA" id="ARBA00022737"/>
    </source>
</evidence>
<dbReference type="InterPro" id="IPR008271">
    <property type="entry name" value="Ser/Thr_kinase_AS"/>
</dbReference>
<feature type="region of interest" description="Disordered" evidence="16">
    <location>
        <begin position="233"/>
        <end position="261"/>
    </location>
</feature>
<evidence type="ECO:0000256" key="8">
    <source>
        <dbReference type="ARBA" id="ARBA00022741"/>
    </source>
</evidence>
<dbReference type="PROSITE" id="PS00108">
    <property type="entry name" value="PROTEIN_KINASE_ST"/>
    <property type="match status" value="1"/>
</dbReference>
<keyword evidence="2" id="KW-0723">Serine/threonine-protein kinase</keyword>
<dbReference type="FunFam" id="3.30.430.20:FF:000003">
    <property type="entry name" value="Cysteine-rich RLK (RECEPTOR-like protein kinase) 10"/>
    <property type="match status" value="2"/>
</dbReference>
<dbReference type="InterPro" id="IPR002902">
    <property type="entry name" value="GNK2"/>
</dbReference>
<dbReference type="PANTHER" id="PTHR27002">
    <property type="entry name" value="RECEPTOR-LIKE SERINE/THREONINE-PROTEIN KINASE SD1-8"/>
    <property type="match status" value="1"/>
</dbReference>
<evidence type="ECO:0000256" key="9">
    <source>
        <dbReference type="ARBA" id="ARBA00022777"/>
    </source>
</evidence>
<evidence type="ECO:0000256" key="13">
    <source>
        <dbReference type="ARBA" id="ARBA00023170"/>
    </source>
</evidence>
<dbReference type="PROSITE" id="PS00107">
    <property type="entry name" value="PROTEIN_KINASE_ATP"/>
    <property type="match status" value="1"/>
</dbReference>
<evidence type="ECO:0000256" key="16">
    <source>
        <dbReference type="SAM" id="MobiDB-lite"/>
    </source>
</evidence>
<evidence type="ECO:0000256" key="10">
    <source>
        <dbReference type="ARBA" id="ARBA00022840"/>
    </source>
</evidence>
<dbReference type="Proteomes" id="UP001164929">
    <property type="component" value="Chromosome 11"/>
</dbReference>
<dbReference type="SUPFAM" id="SSF56112">
    <property type="entry name" value="Protein kinase-like (PK-like)"/>
    <property type="match status" value="1"/>
</dbReference>
<feature type="chain" id="PRO_5042204702" evidence="18">
    <location>
        <begin position="24"/>
        <end position="1165"/>
    </location>
</feature>
<dbReference type="InterPro" id="IPR001245">
    <property type="entry name" value="Ser-Thr/Tyr_kinase_cat_dom"/>
</dbReference>
<feature type="domain" description="Gnk2-homologous" evidence="20">
    <location>
        <begin position="426"/>
        <end position="536"/>
    </location>
</feature>
<evidence type="ECO:0000256" key="18">
    <source>
        <dbReference type="SAM" id="SignalP"/>
    </source>
</evidence>
<keyword evidence="3" id="KW-0597">Phosphoprotein</keyword>
<proteinExistence type="predicted"/>
<evidence type="ECO:0000256" key="12">
    <source>
        <dbReference type="ARBA" id="ARBA00023136"/>
    </source>
</evidence>
<evidence type="ECO:0000256" key="14">
    <source>
        <dbReference type="ARBA" id="ARBA00023180"/>
    </source>
</evidence>
<feature type="transmembrane region" description="Helical" evidence="17">
    <location>
        <begin position="568"/>
        <end position="590"/>
    </location>
</feature>
<dbReference type="CDD" id="cd23509">
    <property type="entry name" value="Gnk2-like"/>
    <property type="match status" value="4"/>
</dbReference>
<evidence type="ECO:0000256" key="3">
    <source>
        <dbReference type="ARBA" id="ARBA00022553"/>
    </source>
</evidence>
<keyword evidence="22" id="KW-1185">Reference proteome</keyword>
<comment type="subcellular location">
    <subcellularLocation>
        <location evidence="1">Membrane</location>
        <topology evidence="1">Single-pass membrane protein</topology>
    </subcellularLocation>
</comment>
<accession>A0AAD6Q4D4</accession>
<protein>
    <submittedName>
        <fullName evidence="21">Cysteine-rich receptor-like protein kinase 10</fullName>
    </submittedName>
</protein>
<dbReference type="Pfam" id="PF07714">
    <property type="entry name" value="PK_Tyr_Ser-Thr"/>
    <property type="match status" value="1"/>
</dbReference>
<name>A0AAD6Q4D4_9ROSI</name>
<evidence type="ECO:0000256" key="4">
    <source>
        <dbReference type="ARBA" id="ARBA00022679"/>
    </source>
</evidence>
<reference evidence="21" key="1">
    <citation type="journal article" date="2023" name="Mol. Ecol. Resour.">
        <title>Chromosome-level genome assembly of a triploid poplar Populus alba 'Berolinensis'.</title>
        <authorList>
            <person name="Chen S."/>
            <person name="Yu Y."/>
            <person name="Wang X."/>
            <person name="Wang S."/>
            <person name="Zhang T."/>
            <person name="Zhou Y."/>
            <person name="He R."/>
            <person name="Meng N."/>
            <person name="Wang Y."/>
            <person name="Liu W."/>
            <person name="Liu Z."/>
            <person name="Liu J."/>
            <person name="Guo Q."/>
            <person name="Huang H."/>
            <person name="Sederoff R.R."/>
            <person name="Wang G."/>
            <person name="Qu G."/>
            <person name="Chen S."/>
        </authorList>
    </citation>
    <scope>NUCLEOTIDE SEQUENCE</scope>
    <source>
        <strain evidence="21">SC-2020</strain>
    </source>
</reference>
<keyword evidence="11 17" id="KW-1133">Transmembrane helix</keyword>
<dbReference type="CDD" id="cd14066">
    <property type="entry name" value="STKc_IRAK"/>
    <property type="match status" value="1"/>
</dbReference>
<dbReference type="GO" id="GO:0005524">
    <property type="term" value="F:ATP binding"/>
    <property type="evidence" value="ECO:0007669"/>
    <property type="project" value="UniProtKB-UniRule"/>
</dbReference>
<dbReference type="GO" id="GO:0005886">
    <property type="term" value="C:plasma membrane"/>
    <property type="evidence" value="ECO:0007669"/>
    <property type="project" value="TreeGrafter"/>
</dbReference>
<feature type="transmembrane region" description="Helical" evidence="17">
    <location>
        <begin position="268"/>
        <end position="291"/>
    </location>
</feature>
<sequence>MASSRLLFSLCLVFVKVLALAKAQQPADQPVMSYHECVGKGNYTTNSTYQTNLNQLLTSIYTNTEINNGFYNFSNGQDADTVYSIALCRPDISPGACRSCITNASDSLVRLCPNFVEAIGGLDDCMVRYTNRSIFNLLEGGPYFWVYDHRVNVSDVVRFNQSRMTLLDRLRDEAAAGDSRYKYATGQIAAPNFQTIYALVQCTPDLSTSECRDCLYNASGLIPQYEIDRFYDPSSNSIPPPPDSTSNNSIPSPPASTSQGKKGLKRNAIIIISIVPIAVSVILIVCVCIFLRARRKQKGEEEEEAEASLSIAQPDFLYQSCRNTENNYTANSTFQKNLDSLLSSLASNTQIDYGYYNFSAGQIGPDQVHAIALCRGDILLNECRGCVSNSVRKILQVCPNQKEAIGIYDFCILRYSNRSSFGVLDEEFIVYTWNTENASHVNLFSQALGNLTSRLRTAAASGTSLLKFATGNQTAGIITIFGLVQCMPDLSAQDCDDCLAGTFQQIRSCCDGQIEGKIGGRIVRGSCYLRFETYPFYRVTAATLAQLPLPPSPEAPPAAENGNTTRKVVIIIVSVLIFMAVVVITSIFLYCTRPKQEAWESWNEGRTLNLIDPILKRVVSRRDVLIRCFHIGLLCVQEKVADRPTMASVILMLSSDSFVLPLPSRPPYCMHSAMEEQETSRPAQDIPSSREQPISTSSWSLTNHESYPSDQSGIGHLESSINEISNPYCNLRWETGQFFNGTLEILPSPPPSQISSPTSLPAAAQGKKSNTARIIVITVVPAVGVMILVICICLFIRTRKQREKERVETLDEIESAESLQFAFSAIRDATEDFSEKNKLGQGGFGAVYKGALPSGQEIAVKRLSKDSGQGDLEFKNEVLLVARLQHRNLVRLLGFCLQGIERLLIYEFVPNASLDHFIFDPIKRVHLNWEKRYKIIGGIARGLLYLHEDSRLRIIHRDLKASNILLDEEMNPKISDFGMARLFVVDQTQGNTSRIVGTYGYMAPEYAMQGHFSVKSDVFSFGVLVLEIVTGKKNSFRNGNDIEHLLSHAWRNWREGTAQDMIDPVLSSGSATEMMRCIHIGLLCVQENVAERPTMASVVLMLSSSSLTLQIPSQPAFFMNSSTYQSDLSSSMGHNSRVTESSLSESEAMIPLSTNEVSITELYPR</sequence>
<dbReference type="PROSITE" id="PS51473">
    <property type="entry name" value="GNK2"/>
    <property type="match status" value="4"/>
</dbReference>
<dbReference type="Gene3D" id="3.30.200.20">
    <property type="entry name" value="Phosphorylase Kinase, domain 1"/>
    <property type="match status" value="1"/>
</dbReference>
<dbReference type="PROSITE" id="PS50011">
    <property type="entry name" value="PROTEIN_KINASE_DOM"/>
    <property type="match status" value="1"/>
</dbReference>
<keyword evidence="6 18" id="KW-0732">Signal</keyword>
<evidence type="ECO:0000256" key="5">
    <source>
        <dbReference type="ARBA" id="ARBA00022692"/>
    </source>
</evidence>
<evidence type="ECO:0000256" key="6">
    <source>
        <dbReference type="ARBA" id="ARBA00022729"/>
    </source>
</evidence>
<feature type="signal peptide" evidence="18">
    <location>
        <begin position="1"/>
        <end position="23"/>
    </location>
</feature>
<feature type="domain" description="Protein kinase" evidence="19">
    <location>
        <begin position="833"/>
        <end position="1117"/>
    </location>
</feature>
<dbReference type="InterPro" id="IPR017441">
    <property type="entry name" value="Protein_kinase_ATP_BS"/>
</dbReference>
<keyword evidence="12 17" id="KW-0472">Membrane</keyword>
<dbReference type="Gene3D" id="1.10.510.10">
    <property type="entry name" value="Transferase(Phosphotransferase) domain 1"/>
    <property type="match status" value="1"/>
</dbReference>
<feature type="region of interest" description="Disordered" evidence="16">
    <location>
        <begin position="674"/>
        <end position="712"/>
    </location>
</feature>
<gene>
    <name evidence="21" type="ORF">NC653_027091</name>
</gene>
<dbReference type="SMART" id="SM00220">
    <property type="entry name" value="S_TKc"/>
    <property type="match status" value="1"/>
</dbReference>